<accession>A0A6M3MFM3</accession>
<organism evidence="2">
    <name type="scientific">viral metagenome</name>
    <dbReference type="NCBI Taxonomy" id="1070528"/>
    <lineage>
        <taxon>unclassified sequences</taxon>
        <taxon>metagenomes</taxon>
        <taxon>organismal metagenomes</taxon>
    </lineage>
</organism>
<evidence type="ECO:0000313" key="1">
    <source>
        <dbReference type="EMBL" id="QJA99799.1"/>
    </source>
</evidence>
<gene>
    <name evidence="1" type="ORF">MM171A00884_0011</name>
    <name evidence="2" type="ORF">MM171B00661_0011</name>
</gene>
<dbReference type="AlphaFoldDB" id="A0A6M3MFM3"/>
<dbReference type="GO" id="GO:0006308">
    <property type="term" value="P:DNA catabolic process"/>
    <property type="evidence" value="ECO:0007669"/>
    <property type="project" value="InterPro"/>
</dbReference>
<dbReference type="SUPFAM" id="SSF116842">
    <property type="entry name" value="XseB-like"/>
    <property type="match status" value="1"/>
</dbReference>
<dbReference type="GO" id="GO:0008855">
    <property type="term" value="F:exodeoxyribonuclease VII activity"/>
    <property type="evidence" value="ECO:0007669"/>
    <property type="project" value="InterPro"/>
</dbReference>
<name>A0A6M3MFM3_9ZZZZ</name>
<sequence>MRATFLHWVPETEDMTQRATYEENMAFIDDTVKRLEQNQVGIDELESLAREFASARQFCLERITRIESVLAQTLQGDQVQG</sequence>
<dbReference type="EMBL" id="MT143850">
    <property type="protein sequence ID" value="QJB03532.1"/>
    <property type="molecule type" value="Genomic_DNA"/>
</dbReference>
<proteinExistence type="predicted"/>
<reference evidence="2" key="1">
    <citation type="submission" date="2020-03" db="EMBL/GenBank/DDBJ databases">
        <title>The deep terrestrial virosphere.</title>
        <authorList>
            <person name="Holmfeldt K."/>
            <person name="Nilsson E."/>
            <person name="Simone D."/>
            <person name="Lopez-Fernandez M."/>
            <person name="Wu X."/>
            <person name="de Brujin I."/>
            <person name="Lundin D."/>
            <person name="Andersson A."/>
            <person name="Bertilsson S."/>
            <person name="Dopson M."/>
        </authorList>
    </citation>
    <scope>NUCLEOTIDE SEQUENCE</scope>
    <source>
        <strain evidence="1">MM171A00884</strain>
        <strain evidence="2">MM171B00661</strain>
    </source>
</reference>
<evidence type="ECO:0000313" key="2">
    <source>
        <dbReference type="EMBL" id="QJB03532.1"/>
    </source>
</evidence>
<dbReference type="EMBL" id="MT143668">
    <property type="protein sequence ID" value="QJA99799.1"/>
    <property type="molecule type" value="Genomic_DNA"/>
</dbReference>
<dbReference type="GO" id="GO:0009318">
    <property type="term" value="C:exodeoxyribonuclease VII complex"/>
    <property type="evidence" value="ECO:0007669"/>
    <property type="project" value="InterPro"/>
</dbReference>
<protein>
    <submittedName>
        <fullName evidence="2">Uncharacterized protein</fullName>
    </submittedName>
</protein>
<dbReference type="InterPro" id="IPR037004">
    <property type="entry name" value="Exonuc_VII_ssu_sf"/>
</dbReference>